<gene>
    <name evidence="4" type="ORF">GCM10008942_30470</name>
</gene>
<dbReference type="PROSITE" id="PS50088">
    <property type="entry name" value="ANK_REPEAT"/>
    <property type="match status" value="3"/>
</dbReference>
<protein>
    <recommendedName>
        <fullName evidence="6">Ankyrin repeat domain-containing protein</fullName>
    </recommendedName>
</protein>
<feature type="repeat" description="ANK" evidence="3">
    <location>
        <begin position="77"/>
        <end position="111"/>
    </location>
</feature>
<evidence type="ECO:0008006" key="6">
    <source>
        <dbReference type="Google" id="ProtNLM"/>
    </source>
</evidence>
<organism evidence="4 5">
    <name type="scientific">Rhizomicrobium electricum</name>
    <dbReference type="NCBI Taxonomy" id="480070"/>
    <lineage>
        <taxon>Bacteria</taxon>
        <taxon>Pseudomonadati</taxon>
        <taxon>Pseudomonadota</taxon>
        <taxon>Alphaproteobacteria</taxon>
        <taxon>Micropepsales</taxon>
        <taxon>Micropepsaceae</taxon>
        <taxon>Rhizomicrobium</taxon>
    </lineage>
</organism>
<dbReference type="Gene3D" id="1.25.40.20">
    <property type="entry name" value="Ankyrin repeat-containing domain"/>
    <property type="match status" value="1"/>
</dbReference>
<evidence type="ECO:0000256" key="1">
    <source>
        <dbReference type="ARBA" id="ARBA00022737"/>
    </source>
</evidence>
<dbReference type="RefSeq" id="WP_166936913.1">
    <property type="nucleotide sequence ID" value="NZ_BAAADD010000008.1"/>
</dbReference>
<dbReference type="EMBL" id="BAAADD010000008">
    <property type="protein sequence ID" value="GAA0579480.1"/>
    <property type="molecule type" value="Genomic_DNA"/>
</dbReference>
<feature type="repeat" description="ANK" evidence="3">
    <location>
        <begin position="44"/>
        <end position="76"/>
    </location>
</feature>
<dbReference type="Pfam" id="PF00023">
    <property type="entry name" value="Ank"/>
    <property type="match status" value="1"/>
</dbReference>
<dbReference type="Proteomes" id="UP001499951">
    <property type="component" value="Unassembled WGS sequence"/>
</dbReference>
<evidence type="ECO:0000256" key="3">
    <source>
        <dbReference type="PROSITE-ProRule" id="PRU00023"/>
    </source>
</evidence>
<evidence type="ECO:0000313" key="4">
    <source>
        <dbReference type="EMBL" id="GAA0579480.1"/>
    </source>
</evidence>
<dbReference type="SUPFAM" id="SSF48403">
    <property type="entry name" value="Ankyrin repeat"/>
    <property type="match status" value="1"/>
</dbReference>
<feature type="repeat" description="ANK" evidence="3">
    <location>
        <begin position="11"/>
        <end position="43"/>
    </location>
</feature>
<name>A0ABP3PZ59_9PROT</name>
<evidence type="ECO:0000256" key="2">
    <source>
        <dbReference type="ARBA" id="ARBA00023043"/>
    </source>
</evidence>
<dbReference type="SMART" id="SM00248">
    <property type="entry name" value="ANK"/>
    <property type="match status" value="3"/>
</dbReference>
<proteinExistence type="predicted"/>
<evidence type="ECO:0000313" key="5">
    <source>
        <dbReference type="Proteomes" id="UP001499951"/>
    </source>
</evidence>
<dbReference type="InterPro" id="IPR036770">
    <property type="entry name" value="Ankyrin_rpt-contain_sf"/>
</dbReference>
<accession>A0ABP3PZ59</accession>
<dbReference type="InterPro" id="IPR002110">
    <property type="entry name" value="Ankyrin_rpt"/>
</dbReference>
<sequence length="133" mass="14601">MLTRMEQTDGDGRTPLFYAVAKDDANRVRTLLEAGANVNVRDKNGETPLHLAAKDFRLAAAAMLLAYGAKVDAQDNQGNTPLFRAVFESRGRGEMIQQLLSAGADKTLLNRYGVSPEMAARSITNYDVARHFK</sequence>
<keyword evidence="2 3" id="KW-0040">ANK repeat</keyword>
<comment type="caution">
    <text evidence="4">The sequence shown here is derived from an EMBL/GenBank/DDBJ whole genome shotgun (WGS) entry which is preliminary data.</text>
</comment>
<dbReference type="PROSITE" id="PS50297">
    <property type="entry name" value="ANK_REP_REGION"/>
    <property type="match status" value="2"/>
</dbReference>
<dbReference type="Pfam" id="PF12796">
    <property type="entry name" value="Ank_2"/>
    <property type="match status" value="1"/>
</dbReference>
<keyword evidence="1" id="KW-0677">Repeat</keyword>
<keyword evidence="5" id="KW-1185">Reference proteome</keyword>
<dbReference type="PANTHER" id="PTHR24171:SF9">
    <property type="entry name" value="ANKYRIN REPEAT DOMAIN-CONTAINING PROTEIN 39"/>
    <property type="match status" value="1"/>
</dbReference>
<dbReference type="PANTHER" id="PTHR24171">
    <property type="entry name" value="ANKYRIN REPEAT DOMAIN-CONTAINING PROTEIN 39-RELATED"/>
    <property type="match status" value="1"/>
</dbReference>
<reference evidence="5" key="1">
    <citation type="journal article" date="2019" name="Int. J. Syst. Evol. Microbiol.">
        <title>The Global Catalogue of Microorganisms (GCM) 10K type strain sequencing project: providing services to taxonomists for standard genome sequencing and annotation.</title>
        <authorList>
            <consortium name="The Broad Institute Genomics Platform"/>
            <consortium name="The Broad Institute Genome Sequencing Center for Infectious Disease"/>
            <person name="Wu L."/>
            <person name="Ma J."/>
        </authorList>
    </citation>
    <scope>NUCLEOTIDE SEQUENCE [LARGE SCALE GENOMIC DNA]</scope>
    <source>
        <strain evidence="5">JCM 15089</strain>
    </source>
</reference>